<dbReference type="VEuPathDB" id="TrichDB:TVAGG3_0565530"/>
<reference evidence="1" key="2">
    <citation type="journal article" date="2007" name="Science">
        <title>Draft genome sequence of the sexually transmitted pathogen Trichomonas vaginalis.</title>
        <authorList>
            <person name="Carlton J.M."/>
            <person name="Hirt R.P."/>
            <person name="Silva J.C."/>
            <person name="Delcher A.L."/>
            <person name="Schatz M."/>
            <person name="Zhao Q."/>
            <person name="Wortman J.R."/>
            <person name="Bidwell S.L."/>
            <person name="Alsmark U.C.M."/>
            <person name="Besteiro S."/>
            <person name="Sicheritz-Ponten T."/>
            <person name="Noel C.J."/>
            <person name="Dacks J.B."/>
            <person name="Foster P.G."/>
            <person name="Simillion C."/>
            <person name="Van de Peer Y."/>
            <person name="Miranda-Saavedra D."/>
            <person name="Barton G.J."/>
            <person name="Westrop G.D."/>
            <person name="Mueller S."/>
            <person name="Dessi D."/>
            <person name="Fiori P.L."/>
            <person name="Ren Q."/>
            <person name="Paulsen I."/>
            <person name="Zhang H."/>
            <person name="Bastida-Corcuera F.D."/>
            <person name="Simoes-Barbosa A."/>
            <person name="Brown M.T."/>
            <person name="Hayes R.D."/>
            <person name="Mukherjee M."/>
            <person name="Okumura C.Y."/>
            <person name="Schneider R."/>
            <person name="Smith A.J."/>
            <person name="Vanacova S."/>
            <person name="Villalvazo M."/>
            <person name="Haas B.J."/>
            <person name="Pertea M."/>
            <person name="Feldblyum T.V."/>
            <person name="Utterback T.R."/>
            <person name="Shu C.L."/>
            <person name="Osoegawa K."/>
            <person name="de Jong P.J."/>
            <person name="Hrdy I."/>
            <person name="Horvathova L."/>
            <person name="Zubacova Z."/>
            <person name="Dolezal P."/>
            <person name="Malik S.B."/>
            <person name="Logsdon J.M. Jr."/>
            <person name="Henze K."/>
            <person name="Gupta A."/>
            <person name="Wang C.C."/>
            <person name="Dunne R.L."/>
            <person name="Upcroft J.A."/>
            <person name="Upcroft P."/>
            <person name="White O."/>
            <person name="Salzberg S.L."/>
            <person name="Tang P."/>
            <person name="Chiu C.-H."/>
            <person name="Lee Y.-S."/>
            <person name="Embley T.M."/>
            <person name="Coombs G.H."/>
            <person name="Mottram J.C."/>
            <person name="Tachezy J."/>
            <person name="Fraser-Liggett C.M."/>
            <person name="Johnson P.J."/>
        </authorList>
    </citation>
    <scope>NUCLEOTIDE SEQUENCE [LARGE SCALE GENOMIC DNA]</scope>
    <source>
        <strain evidence="1">G3</strain>
    </source>
</reference>
<dbReference type="VEuPathDB" id="TrichDB:TVAG_436690"/>
<dbReference type="InterPro" id="IPR032675">
    <property type="entry name" value="LRR_dom_sf"/>
</dbReference>
<gene>
    <name evidence="1" type="ORF">TVAG_436690</name>
</gene>
<evidence type="ECO:0000313" key="1">
    <source>
        <dbReference type="EMBL" id="EAY20845.1"/>
    </source>
</evidence>
<keyword evidence="2" id="KW-1185">Reference proteome</keyword>
<dbReference type="KEGG" id="tva:5466390"/>
<dbReference type="InterPro" id="IPR053139">
    <property type="entry name" value="Surface_bspA-like"/>
</dbReference>
<dbReference type="Proteomes" id="UP000001542">
    <property type="component" value="Unassembled WGS sequence"/>
</dbReference>
<organism evidence="1 2">
    <name type="scientific">Trichomonas vaginalis (strain ATCC PRA-98 / G3)</name>
    <dbReference type="NCBI Taxonomy" id="412133"/>
    <lineage>
        <taxon>Eukaryota</taxon>
        <taxon>Metamonada</taxon>
        <taxon>Parabasalia</taxon>
        <taxon>Trichomonadida</taxon>
        <taxon>Trichomonadidae</taxon>
        <taxon>Trichomonas</taxon>
    </lineage>
</organism>
<dbReference type="PANTHER" id="PTHR45661:SF3">
    <property type="entry name" value="IG-LIKE DOMAIN-CONTAINING PROTEIN"/>
    <property type="match status" value="1"/>
</dbReference>
<dbReference type="InterPro" id="IPR026906">
    <property type="entry name" value="LRR_5"/>
</dbReference>
<dbReference type="PANTHER" id="PTHR45661">
    <property type="entry name" value="SURFACE ANTIGEN"/>
    <property type="match status" value="1"/>
</dbReference>
<dbReference type="InParanoid" id="A2DFB7"/>
<name>A2DFB7_TRIV3</name>
<evidence type="ECO:0000313" key="2">
    <source>
        <dbReference type="Proteomes" id="UP000001542"/>
    </source>
</evidence>
<dbReference type="SUPFAM" id="SSF52058">
    <property type="entry name" value="L domain-like"/>
    <property type="match status" value="2"/>
</dbReference>
<reference evidence="1" key="1">
    <citation type="submission" date="2006-10" db="EMBL/GenBank/DDBJ databases">
        <authorList>
            <person name="Amadeo P."/>
            <person name="Zhao Q."/>
            <person name="Wortman J."/>
            <person name="Fraser-Liggett C."/>
            <person name="Carlton J."/>
        </authorList>
    </citation>
    <scope>NUCLEOTIDE SEQUENCE</scope>
    <source>
        <strain evidence="1">G3</strain>
    </source>
</reference>
<accession>A2DFB7</accession>
<dbReference type="Pfam" id="PF13306">
    <property type="entry name" value="LRR_5"/>
    <property type="match status" value="2"/>
</dbReference>
<dbReference type="SMR" id="A2DFB7"/>
<protein>
    <submittedName>
        <fullName evidence="1">Surface antigen BspA-like</fullName>
    </submittedName>
</protein>
<dbReference type="RefSeq" id="XP_001581831.1">
    <property type="nucleotide sequence ID" value="XM_001581781.1"/>
</dbReference>
<sequence>MKFGKSLEYIHDNAFRDCEHLELIEFSECNKATIGAYSFNNCKNLKRIVFANNITKIGKNCFSNCISLSDVIFPSSLEYINAFAFSRTGILNVSFPLDSKLISLGVGCFSECRNLSYISLPQSVNEIQQSCFELTNISSFVVPNHTEYISDYAFKDCSNLRTFTIPSNCSLRRFGNLFFEGCSSLSVIECPHSEWFCVDVGALYNKNETELICFPPASDIKFFNLPQTLETISSGAFIGCKNLVSISIASNSVKTIKQYAFANCSSLTFINIPICVQNIESSIFIGCNKLRCGVIIENRTTSFIKRIISVCLLNPKAIFDCDILSCQCIRIHSSITSHILYSFSIIFYLGIF</sequence>
<dbReference type="AlphaFoldDB" id="A2DFB7"/>
<dbReference type="EMBL" id="DS113194">
    <property type="protein sequence ID" value="EAY20845.1"/>
    <property type="molecule type" value="Genomic_DNA"/>
</dbReference>
<proteinExistence type="predicted"/>
<dbReference type="OrthoDB" id="10264456at2759"/>
<dbReference type="Gene3D" id="3.80.10.10">
    <property type="entry name" value="Ribonuclease Inhibitor"/>
    <property type="match status" value="2"/>
</dbReference>